<comment type="catalytic activity">
    <reaction evidence="7">
        <text>L-dopachrome = 5,6-dihydroxyindole-2-carboxylate</text>
        <dbReference type="Rhea" id="RHEA:13041"/>
        <dbReference type="ChEBI" id="CHEBI:16875"/>
        <dbReference type="ChEBI" id="CHEBI:57509"/>
        <dbReference type="EC" id="5.3.3.12"/>
    </reaction>
</comment>
<dbReference type="Pfam" id="PF01187">
    <property type="entry name" value="MIF"/>
    <property type="match status" value="1"/>
</dbReference>
<keyword evidence="3" id="KW-0202">Cytokine</keyword>
<keyword evidence="4" id="KW-0964">Secreted</keyword>
<evidence type="ECO:0000256" key="1">
    <source>
        <dbReference type="ARBA" id="ARBA00004613"/>
    </source>
</evidence>
<dbReference type="SUPFAM" id="SSF55331">
    <property type="entry name" value="Tautomerase/MIF"/>
    <property type="match status" value="1"/>
</dbReference>
<dbReference type="EC" id="5.3.3.12" evidence="8"/>
<evidence type="ECO:0000256" key="4">
    <source>
        <dbReference type="ARBA" id="ARBA00022525"/>
    </source>
</evidence>
<evidence type="ECO:0000256" key="3">
    <source>
        <dbReference type="ARBA" id="ARBA00022514"/>
    </source>
</evidence>
<evidence type="ECO:0000256" key="8">
    <source>
        <dbReference type="ARBA" id="ARBA00038932"/>
    </source>
</evidence>
<evidence type="ECO:0000256" key="11">
    <source>
        <dbReference type="ARBA" id="ARBA00041912"/>
    </source>
</evidence>
<proteinExistence type="evidence at transcript level"/>
<dbReference type="AlphaFoldDB" id="A0A161I5H9"/>
<dbReference type="GO" id="GO:0004167">
    <property type="term" value="F:dopachrome isomerase activity"/>
    <property type="evidence" value="ECO:0007669"/>
    <property type="project" value="UniProtKB-EC"/>
</dbReference>
<evidence type="ECO:0000256" key="6">
    <source>
        <dbReference type="ARBA" id="ARBA00036735"/>
    </source>
</evidence>
<protein>
    <recommendedName>
        <fullName evidence="12">L-dopachrome isomerase</fullName>
        <ecNumber evidence="9">5.3.2.1</ecNumber>
        <ecNumber evidence="8">5.3.3.12</ecNumber>
    </recommendedName>
    <alternativeName>
        <fullName evidence="10">L-dopachrome tautomerase</fullName>
    </alternativeName>
    <alternativeName>
        <fullName evidence="11">Phenylpyruvate tautomerase</fullName>
    </alternativeName>
</protein>
<dbReference type="InterPro" id="IPR014347">
    <property type="entry name" value="Tautomerase/MIF_sf"/>
</dbReference>
<evidence type="ECO:0000256" key="2">
    <source>
        <dbReference type="ARBA" id="ARBA00005851"/>
    </source>
</evidence>
<evidence type="ECO:0000256" key="10">
    <source>
        <dbReference type="ARBA" id="ARBA00041631"/>
    </source>
</evidence>
<comment type="catalytic activity">
    <reaction evidence="6">
        <text>3-phenylpyruvate = enol-phenylpyruvate</text>
        <dbReference type="Rhea" id="RHEA:17097"/>
        <dbReference type="ChEBI" id="CHEBI:16815"/>
        <dbReference type="ChEBI" id="CHEBI:18005"/>
        <dbReference type="EC" id="5.3.2.1"/>
    </reaction>
</comment>
<evidence type="ECO:0000313" key="13">
    <source>
        <dbReference type="EMBL" id="ANB86945.1"/>
    </source>
</evidence>
<dbReference type="GO" id="GO:0005125">
    <property type="term" value="F:cytokine activity"/>
    <property type="evidence" value="ECO:0007669"/>
    <property type="project" value="UniProtKB-KW"/>
</dbReference>
<dbReference type="GO" id="GO:0050178">
    <property type="term" value="F:phenylpyruvate tautomerase activity"/>
    <property type="evidence" value="ECO:0007669"/>
    <property type="project" value="UniProtKB-EC"/>
</dbReference>
<sequence length="138" mass="15333">MPLAVFVTNVDISSTSEEFATGLSHILCDRLHRDEGTVSVHIQPNQFILRGGSTDPAGYVTLCTSRGFGDIDHRRETSQKILDFIKEHLKLKSSSRFMVYMHTMSADDIGVDGGLVSDKYGCMGQGGPFDIRWHKITK</sequence>
<reference evidence="13" key="1">
    <citation type="journal article" date="2016" name="Dev. Comp. Immunol.">
        <title>Cell mediated immune response of the Mediterranean sea urchin Paracentrotus lividus after PAMPs stimulation.</title>
        <authorList>
            <person name="Romero A."/>
            <person name="Novoa B."/>
            <person name="Figueras A."/>
        </authorList>
    </citation>
    <scope>NUCLEOTIDE SEQUENCE</scope>
</reference>
<comment type="subcellular location">
    <subcellularLocation>
        <location evidence="1">Secreted</location>
    </subcellularLocation>
</comment>
<dbReference type="InterPro" id="IPR001398">
    <property type="entry name" value="Macrophage_inhib_fac"/>
</dbReference>
<evidence type="ECO:0000256" key="9">
    <source>
        <dbReference type="ARBA" id="ARBA00039086"/>
    </source>
</evidence>
<keyword evidence="5" id="KW-0413">Isomerase</keyword>
<dbReference type="PANTHER" id="PTHR11954:SF6">
    <property type="entry name" value="MACROPHAGE MIGRATION INHIBITORY FACTOR"/>
    <property type="match status" value="1"/>
</dbReference>
<gene>
    <name evidence="13" type="primary">MIF-long</name>
</gene>
<evidence type="ECO:0000256" key="12">
    <source>
        <dbReference type="ARBA" id="ARBA00042730"/>
    </source>
</evidence>
<dbReference type="EMBL" id="KX083581">
    <property type="protein sequence ID" value="ANB86945.1"/>
    <property type="molecule type" value="mRNA"/>
</dbReference>
<dbReference type="PANTHER" id="PTHR11954">
    <property type="entry name" value="D-DOPACHROME DECARBOXYLASE"/>
    <property type="match status" value="1"/>
</dbReference>
<dbReference type="GO" id="GO:0005615">
    <property type="term" value="C:extracellular space"/>
    <property type="evidence" value="ECO:0007669"/>
    <property type="project" value="UniProtKB-KW"/>
</dbReference>
<organism evidence="13">
    <name type="scientific">Paracentrotus lividus</name>
    <name type="common">Common sea urchin</name>
    <dbReference type="NCBI Taxonomy" id="7656"/>
    <lineage>
        <taxon>Eukaryota</taxon>
        <taxon>Metazoa</taxon>
        <taxon>Echinodermata</taxon>
        <taxon>Eleutherozoa</taxon>
        <taxon>Echinozoa</taxon>
        <taxon>Echinoidea</taxon>
        <taxon>Euechinoidea</taxon>
        <taxon>Echinacea</taxon>
        <taxon>Camarodonta</taxon>
        <taxon>Echinidea</taxon>
        <taxon>Echinidae</taxon>
        <taxon>Paracentrotus</taxon>
    </lineage>
</organism>
<name>A0A161I5H9_PARLI</name>
<evidence type="ECO:0000256" key="7">
    <source>
        <dbReference type="ARBA" id="ARBA00036823"/>
    </source>
</evidence>
<dbReference type="EC" id="5.3.2.1" evidence="9"/>
<dbReference type="Gene3D" id="3.30.429.10">
    <property type="entry name" value="Macrophage Migration Inhibitory Factor"/>
    <property type="match status" value="1"/>
</dbReference>
<evidence type="ECO:0000256" key="5">
    <source>
        <dbReference type="ARBA" id="ARBA00023235"/>
    </source>
</evidence>
<comment type="similarity">
    <text evidence="2">Belongs to the MIF family.</text>
</comment>
<accession>A0A161I5H9</accession>